<dbReference type="AlphaFoldDB" id="A0A9X2P7T1"/>
<dbReference type="Proteomes" id="UP001142175">
    <property type="component" value="Unassembled WGS sequence"/>
</dbReference>
<evidence type="ECO:0000256" key="1">
    <source>
        <dbReference type="SAM" id="Phobius"/>
    </source>
</evidence>
<feature type="transmembrane region" description="Helical" evidence="1">
    <location>
        <begin position="162"/>
        <end position="186"/>
    </location>
</feature>
<feature type="transmembrane region" description="Helical" evidence="1">
    <location>
        <begin position="20"/>
        <end position="42"/>
    </location>
</feature>
<keyword evidence="1" id="KW-0812">Transmembrane</keyword>
<feature type="transmembrane region" description="Helical" evidence="1">
    <location>
        <begin position="269"/>
        <end position="288"/>
    </location>
</feature>
<name>A0A9X2P7T1_9BACT</name>
<accession>A0A9X2P7T1</accession>
<evidence type="ECO:0000313" key="2">
    <source>
        <dbReference type="EMBL" id="MCR9017002.1"/>
    </source>
</evidence>
<proteinExistence type="predicted"/>
<reference evidence="2" key="1">
    <citation type="submission" date="2022-08" db="EMBL/GenBank/DDBJ databases">
        <authorList>
            <person name="Zhang D."/>
        </authorList>
    </citation>
    <scope>NUCLEOTIDE SEQUENCE</scope>
    <source>
        <strain evidence="2">XJ19-11</strain>
    </source>
</reference>
<comment type="caution">
    <text evidence="2">The sequence shown here is derived from an EMBL/GenBank/DDBJ whole genome shotgun (WGS) entry which is preliminary data.</text>
</comment>
<feature type="transmembrane region" description="Helical" evidence="1">
    <location>
        <begin position="113"/>
        <end position="142"/>
    </location>
</feature>
<protein>
    <recommendedName>
        <fullName evidence="4">DoxX family protein</fullName>
    </recommendedName>
</protein>
<sequence length="434" mass="50713">MQETTTTWSLFGRISFRFAFIYYLIYFNPLGLISGIPGMYYLTEAINYPFDIFIHWFNDNFLHIRKELVPMGGSGDTSYGWAQLYSFLFIACIGALIWSILDSKKTAYPKLHYWLCILLRYSLAGIAFTYGILKVFAMQMYFPNMSQLATPLGDYLPMRFSWMFIGYSTPYQMFSGFAEVMVALLLVWRRTALLGALLAIGVFANVAMLNLAYDIPVKIYTLNLLVASMFLAWQERSRLFAFFIQNQTVQPSELYEKYFSKKWQRIGRIVLKVVLIVMSFGFGTYNYYQYYLEFHSNNSKILEPIQPGMYHVELFVKNSDTIPESLADSLRWRDVIFDYNGSGSLSAQDSSLRMRYGRAYFSYLPDSLGTQLEWRLSSWDSLPVATFKMQMPEKDQIILTGKKEEDSLYVVLKKLKRHFPLTERQFHWISEANR</sequence>
<feature type="transmembrane region" description="Helical" evidence="1">
    <location>
        <begin position="81"/>
        <end position="101"/>
    </location>
</feature>
<keyword evidence="3" id="KW-1185">Reference proteome</keyword>
<evidence type="ECO:0000313" key="3">
    <source>
        <dbReference type="Proteomes" id="UP001142175"/>
    </source>
</evidence>
<keyword evidence="1" id="KW-1133">Transmembrane helix</keyword>
<dbReference type="EMBL" id="JANSUY010000022">
    <property type="protein sequence ID" value="MCR9017002.1"/>
    <property type="molecule type" value="Genomic_DNA"/>
</dbReference>
<dbReference type="RefSeq" id="WP_258424846.1">
    <property type="nucleotide sequence ID" value="NZ_JANSUY010000022.1"/>
</dbReference>
<gene>
    <name evidence="2" type="ORF">NU887_18355</name>
</gene>
<keyword evidence="1" id="KW-0472">Membrane</keyword>
<feature type="transmembrane region" description="Helical" evidence="1">
    <location>
        <begin position="193"/>
        <end position="211"/>
    </location>
</feature>
<evidence type="ECO:0008006" key="4">
    <source>
        <dbReference type="Google" id="ProtNLM"/>
    </source>
</evidence>
<organism evidence="2 3">
    <name type="scientific">Aquiflexum gelatinilyticum</name>
    <dbReference type="NCBI Taxonomy" id="2961943"/>
    <lineage>
        <taxon>Bacteria</taxon>
        <taxon>Pseudomonadati</taxon>
        <taxon>Bacteroidota</taxon>
        <taxon>Cytophagia</taxon>
        <taxon>Cytophagales</taxon>
        <taxon>Cyclobacteriaceae</taxon>
        <taxon>Aquiflexum</taxon>
    </lineage>
</organism>